<dbReference type="VEuPathDB" id="GiardiaDB:GL50581_744"/>
<reference evidence="1 2" key="2">
    <citation type="journal article" date="2013" name="Genome Biol. Evol.">
        <title>Genome sequencing of Giardia lamblia genotypes A2 and B isolates (DH and GS) and comparative analysis with the genomes of genotypes A1 and E (WB and Pig).</title>
        <authorList>
            <person name="Adam R.D."/>
            <person name="Dahlstrom E.W."/>
            <person name="Martens C.A."/>
            <person name="Bruno D.P."/>
            <person name="Barbian K.D."/>
            <person name="Ricklefs S.M."/>
            <person name="Hernandez M.M."/>
            <person name="Narla N.P."/>
            <person name="Patel R.B."/>
            <person name="Porcella S.F."/>
            <person name="Nash T.E."/>
        </authorList>
    </citation>
    <scope>NUCLEOTIDE SEQUENCE [LARGE SCALE GENOMIC DNA]</scope>
    <source>
        <strain evidence="1 2">GS</strain>
    </source>
</reference>
<organism evidence="1 2">
    <name type="scientific">Giardia intestinalis</name>
    <name type="common">Giardia lamblia</name>
    <dbReference type="NCBI Taxonomy" id="5741"/>
    <lineage>
        <taxon>Eukaryota</taxon>
        <taxon>Metamonada</taxon>
        <taxon>Diplomonadida</taxon>
        <taxon>Hexamitidae</taxon>
        <taxon>Giardiinae</taxon>
        <taxon>Giardia</taxon>
    </lineage>
</organism>
<evidence type="ECO:0000313" key="2">
    <source>
        <dbReference type="Proteomes" id="UP000018040"/>
    </source>
</evidence>
<dbReference type="VEuPathDB" id="GiardiaDB:GL50803_008654"/>
<accession>V6TU41</accession>
<name>V6TU41_GIAIN</name>
<comment type="caution">
    <text evidence="1">The sequence shown here is derived from an EMBL/GenBank/DDBJ whole genome shotgun (WGS) entry which is preliminary data.</text>
</comment>
<gene>
    <name evidence="1" type="ORF">GSB_153792</name>
</gene>
<dbReference type="OrthoDB" id="10255621at2759"/>
<feature type="non-terminal residue" evidence="1">
    <location>
        <position position="1"/>
    </location>
</feature>
<dbReference type="VEuPathDB" id="GiardiaDB:DHA2_153927"/>
<reference evidence="2" key="1">
    <citation type="submission" date="2012-02" db="EMBL/GenBank/DDBJ databases">
        <title>Genome sequencing of Giardia lamblia Genotypes A2 and B isolates (DH and GS) and comparative analysis with the genomes of Genotypes A1 and E (WB and Pig).</title>
        <authorList>
            <person name="Adam R."/>
            <person name="Dahlstrom E."/>
            <person name="Martens C."/>
            <person name="Bruno D."/>
            <person name="Barbian K."/>
            <person name="Porcella S.F."/>
            <person name="Nash T."/>
        </authorList>
    </citation>
    <scope>NUCLEOTIDE SEQUENCE</scope>
    <source>
        <strain evidence="2">GS</strain>
    </source>
</reference>
<evidence type="ECO:0000313" key="1">
    <source>
        <dbReference type="EMBL" id="ESU41867.1"/>
    </source>
</evidence>
<sequence>VFWYLIMMPINPRELPRDVPSPEETQPQSGSQDIYNIPINHIMQVLAAYKSNNCLKDLVPALSFPTTTTVTQVPQLQISPESLPALALPIASGSVPVLPHAVQSLMYIQDQPVSVYSIPVSSNANVQRVFVSIASPELSQGASELPRTLAQQYIPIEVDSRQACPSPLPNKQKRPPVFGTLVPYRSTRLKWSAEMSRDLENVYDSLLAARVRPTQRVVHEIMKEKYPFMTELHVQSKLQKLRQIKKTIIFSAEDSR</sequence>
<dbReference type="AlphaFoldDB" id="V6TU41"/>
<protein>
    <submittedName>
        <fullName evidence="1">Uncharacterized protein</fullName>
    </submittedName>
</protein>
<dbReference type="Proteomes" id="UP000018040">
    <property type="component" value="Unassembled WGS sequence"/>
</dbReference>
<proteinExistence type="predicted"/>
<dbReference type="EMBL" id="AHHH01000106">
    <property type="protein sequence ID" value="ESU41867.1"/>
    <property type="molecule type" value="Genomic_DNA"/>
</dbReference>
<dbReference type="VEuPathDB" id="GiardiaDB:QR46_0005"/>